<organism evidence="2 3">
    <name type="scientific">Pengzhenrongella sicca</name>
    <dbReference type="NCBI Taxonomy" id="2819238"/>
    <lineage>
        <taxon>Bacteria</taxon>
        <taxon>Bacillati</taxon>
        <taxon>Actinomycetota</taxon>
        <taxon>Actinomycetes</taxon>
        <taxon>Micrococcales</taxon>
        <taxon>Pengzhenrongella</taxon>
    </lineage>
</organism>
<feature type="compositionally biased region" description="Basic and acidic residues" evidence="1">
    <location>
        <begin position="190"/>
        <end position="208"/>
    </location>
</feature>
<protein>
    <recommendedName>
        <fullName evidence="4">AbiEi antitoxin C-terminal domain-containing protein</fullName>
    </recommendedName>
</protein>
<dbReference type="RefSeq" id="WP_227422264.1">
    <property type="nucleotide sequence ID" value="NZ_CP071868.1"/>
</dbReference>
<dbReference type="Proteomes" id="UP000663937">
    <property type="component" value="Chromosome"/>
</dbReference>
<reference evidence="2" key="1">
    <citation type="submission" date="2021-03" db="EMBL/GenBank/DDBJ databases">
        <title>Pengzhenrongella sicca gen. nov., sp. nov., a new member of suborder Micrococcineae isolated from High-Arctic tundra soil.</title>
        <authorList>
            <person name="Peng F."/>
        </authorList>
    </citation>
    <scope>NUCLEOTIDE SEQUENCE</scope>
    <source>
        <strain evidence="2">LRZ-2</strain>
    </source>
</reference>
<feature type="compositionally biased region" description="Low complexity" evidence="1">
    <location>
        <begin position="209"/>
        <end position="233"/>
    </location>
</feature>
<dbReference type="KEGG" id="psic:J4E96_11545"/>
<dbReference type="EMBL" id="CP071868">
    <property type="protein sequence ID" value="QTE28035.1"/>
    <property type="molecule type" value="Genomic_DNA"/>
</dbReference>
<dbReference type="AlphaFoldDB" id="A0A8A4Z983"/>
<feature type="region of interest" description="Disordered" evidence="1">
    <location>
        <begin position="190"/>
        <end position="233"/>
    </location>
</feature>
<gene>
    <name evidence="2" type="ORF">J4E96_11545</name>
</gene>
<evidence type="ECO:0000313" key="2">
    <source>
        <dbReference type="EMBL" id="QTE28035.1"/>
    </source>
</evidence>
<evidence type="ECO:0008006" key="4">
    <source>
        <dbReference type="Google" id="ProtNLM"/>
    </source>
</evidence>
<proteinExistence type="predicted"/>
<sequence length="233" mass="24535">MTAPAASALGWLDGSPATIPEVLAVPDLGPIAWQALLRDGVTRRVWGEVAIPADRAETPAVRGAATRPLVPPRAVVGRAAAAWVHAGGPAPDRIDVLVRPSGRRPDPHPQRCPHECVLPADDVVGVGPVRVTTVERTAVDIARWLPAPAAVPLLERLARDAGLRPGHALGLLDALAGHRGRRAARTTLRQLHEDLEPGPHPRPAEPTRARTAAARLSPASPGSRRAPRRPATP</sequence>
<evidence type="ECO:0000313" key="3">
    <source>
        <dbReference type="Proteomes" id="UP000663937"/>
    </source>
</evidence>
<accession>A0A8A4Z983</accession>
<keyword evidence="3" id="KW-1185">Reference proteome</keyword>
<evidence type="ECO:0000256" key="1">
    <source>
        <dbReference type="SAM" id="MobiDB-lite"/>
    </source>
</evidence>
<name>A0A8A4Z983_9MICO</name>